<dbReference type="PANTHER" id="PTHR38730:SF1">
    <property type="entry name" value="SLL7028 PROTEIN"/>
    <property type="match status" value="1"/>
</dbReference>
<feature type="region of interest" description="Disordered" evidence="1">
    <location>
        <begin position="135"/>
        <end position="168"/>
    </location>
</feature>
<dbReference type="OrthoDB" id="9809307at2"/>
<dbReference type="STRING" id="695939.SAMN00790413_05160"/>
<dbReference type="InterPro" id="IPR018698">
    <property type="entry name" value="VWA-like_dom"/>
</dbReference>
<dbReference type="RefSeq" id="WP_139806643.1">
    <property type="nucleotide sequence ID" value="NZ_FWWU01000007.1"/>
</dbReference>
<proteinExistence type="predicted"/>
<name>A0A1W1UTX6_9DEIO</name>
<feature type="domain" description="Putative metallopeptidase" evidence="3">
    <location>
        <begin position="16"/>
        <end position="153"/>
    </location>
</feature>
<reference evidence="4 5" key="1">
    <citation type="submission" date="2017-04" db="EMBL/GenBank/DDBJ databases">
        <authorList>
            <person name="Afonso C.L."/>
            <person name="Miller P.J."/>
            <person name="Scott M.A."/>
            <person name="Spackman E."/>
            <person name="Goraichik I."/>
            <person name="Dimitrov K.M."/>
            <person name="Suarez D.L."/>
            <person name="Swayne D.E."/>
        </authorList>
    </citation>
    <scope>NUCLEOTIDE SEQUENCE [LARGE SCALE GENOMIC DNA]</scope>
    <source>
        <strain evidence="4 5">KR-140</strain>
    </source>
</reference>
<dbReference type="Proteomes" id="UP000192582">
    <property type="component" value="Unassembled WGS sequence"/>
</dbReference>
<dbReference type="AlphaFoldDB" id="A0A1W1UTX6"/>
<dbReference type="PANTHER" id="PTHR38730">
    <property type="entry name" value="SLL7028 PROTEIN"/>
    <property type="match status" value="1"/>
</dbReference>
<dbReference type="Pfam" id="PF13203">
    <property type="entry name" value="DUF2201_N"/>
    <property type="match status" value="1"/>
</dbReference>
<dbReference type="Pfam" id="PF09967">
    <property type="entry name" value="DUF2201"/>
    <property type="match status" value="1"/>
</dbReference>
<keyword evidence="5" id="KW-1185">Reference proteome</keyword>
<accession>A0A1W1UTX6</accession>
<feature type="region of interest" description="Disordered" evidence="1">
    <location>
        <begin position="295"/>
        <end position="314"/>
    </location>
</feature>
<evidence type="ECO:0000259" key="3">
    <source>
        <dbReference type="Pfam" id="PF13203"/>
    </source>
</evidence>
<evidence type="ECO:0000259" key="2">
    <source>
        <dbReference type="Pfam" id="PF09967"/>
    </source>
</evidence>
<evidence type="ECO:0000313" key="5">
    <source>
        <dbReference type="Proteomes" id="UP000192582"/>
    </source>
</evidence>
<sequence>MTVHPAEAAFEGLVAASRRRLAGRSPFFATLTLHAEILPSWSVARAATDGHRVYIHPELAATLPAAELDALLLHQVLHLALEHGPRRGGRDAKRWNRAADIVVHGLVANAGLPVTGRSLLLEGRRVEDVYAALEHRPEESVTETDDLIGDPPSNTPREGNGRGTGSGVPWARVRALARAAKALGGGGGEGGLGLQRELDGLEIAQLDWKARLWRFLVRSPVDFGGFDRRFIGRRLYLEALEEDALRLVVVVDTSGSVTNSCLRTLLTEVRGITGVYPHLHASLYYADAEVHGPHDLSGSTPFPPPKGGGGSDFRPALAAAAQGTELIVYLTDGYGRFPPEAPHAPVVWVVPDGGAPDDLFPFGEVLRLGPPT</sequence>
<dbReference type="InterPro" id="IPR025154">
    <property type="entry name" value="Put_metallopeptidase_dom"/>
</dbReference>
<dbReference type="EMBL" id="FWWU01000007">
    <property type="protein sequence ID" value="SMB84500.1"/>
    <property type="molecule type" value="Genomic_DNA"/>
</dbReference>
<feature type="domain" description="VWA-like" evidence="2">
    <location>
        <begin position="247"/>
        <end position="368"/>
    </location>
</feature>
<protein>
    <submittedName>
        <fullName evidence="4">Predicted metal-dependent peptidase</fullName>
    </submittedName>
</protein>
<organism evidence="4 5">
    <name type="scientific">Deinococcus hopiensis KR-140</name>
    <dbReference type="NCBI Taxonomy" id="695939"/>
    <lineage>
        <taxon>Bacteria</taxon>
        <taxon>Thermotogati</taxon>
        <taxon>Deinococcota</taxon>
        <taxon>Deinococci</taxon>
        <taxon>Deinococcales</taxon>
        <taxon>Deinococcaceae</taxon>
        <taxon>Deinococcus</taxon>
    </lineage>
</organism>
<evidence type="ECO:0000256" key="1">
    <source>
        <dbReference type="SAM" id="MobiDB-lite"/>
    </source>
</evidence>
<evidence type="ECO:0000313" key="4">
    <source>
        <dbReference type="EMBL" id="SMB84500.1"/>
    </source>
</evidence>
<gene>
    <name evidence="4" type="ORF">SAMN00790413_05160</name>
</gene>